<evidence type="ECO:0000313" key="1">
    <source>
        <dbReference type="EMBL" id="SIR25847.1"/>
    </source>
</evidence>
<dbReference type="Proteomes" id="UP000185669">
    <property type="component" value="Unassembled WGS sequence"/>
</dbReference>
<proteinExistence type="predicted"/>
<reference evidence="2" key="1">
    <citation type="submission" date="2017-01" db="EMBL/GenBank/DDBJ databases">
        <authorList>
            <person name="Varghese N."/>
            <person name="Submissions S."/>
        </authorList>
    </citation>
    <scope>NUCLEOTIDE SEQUENCE [LARGE SCALE GENOMIC DNA]</scope>
    <source>
        <strain evidence="2">ATCC 700103</strain>
    </source>
</reference>
<gene>
    <name evidence="1" type="ORF">SAMN05421834_1186</name>
</gene>
<dbReference type="AlphaFoldDB" id="A0A1N6ZGE0"/>
<evidence type="ECO:0000313" key="2">
    <source>
        <dbReference type="Proteomes" id="UP000185669"/>
    </source>
</evidence>
<protein>
    <submittedName>
        <fullName evidence="1">Uncharacterized protein</fullName>
    </submittedName>
</protein>
<organism evidence="1 2">
    <name type="scientific">Halanaerobium kushneri</name>
    <dbReference type="NCBI Taxonomy" id="56779"/>
    <lineage>
        <taxon>Bacteria</taxon>
        <taxon>Bacillati</taxon>
        <taxon>Bacillota</taxon>
        <taxon>Clostridia</taxon>
        <taxon>Halanaerobiales</taxon>
        <taxon>Halanaerobiaceae</taxon>
        <taxon>Halanaerobium</taxon>
    </lineage>
</organism>
<dbReference type="OrthoDB" id="2111594at2"/>
<accession>A0A1N6ZGE0</accession>
<sequence length="170" mass="19786">MKLKFRVISGISLMFMILFLNFFLTTDYVEAAAKKKNLIERSVQTEARIPVFQRVEVVDKADIDYTFLMANYSGSREIIIEDGLSIEILSNADWYLRLNNRNLNTTVMIKKADQSDFEWQKLNSTTAKFRGEKGVRQISFDLKFILDPDYRASVNNLELDLRHSITPVLY</sequence>
<dbReference type="RefSeq" id="WP_076545564.1">
    <property type="nucleotide sequence ID" value="NZ_FTNC01000018.1"/>
</dbReference>
<keyword evidence="2" id="KW-1185">Reference proteome</keyword>
<name>A0A1N6ZGE0_9FIRM</name>
<dbReference type="EMBL" id="FTNC01000018">
    <property type="protein sequence ID" value="SIR25847.1"/>
    <property type="molecule type" value="Genomic_DNA"/>
</dbReference>